<dbReference type="Proteomes" id="UP001501115">
    <property type="component" value="Unassembled WGS sequence"/>
</dbReference>
<evidence type="ECO:0000259" key="2">
    <source>
        <dbReference type="Pfam" id="PF00144"/>
    </source>
</evidence>
<feature type="compositionally biased region" description="Basic and acidic residues" evidence="1">
    <location>
        <begin position="1"/>
        <end position="10"/>
    </location>
</feature>
<evidence type="ECO:0000256" key="1">
    <source>
        <dbReference type="SAM" id="MobiDB-lite"/>
    </source>
</evidence>
<dbReference type="PANTHER" id="PTHR43283:SF7">
    <property type="entry name" value="BETA-LACTAMASE-RELATED DOMAIN-CONTAINING PROTEIN"/>
    <property type="match status" value="1"/>
</dbReference>
<gene>
    <name evidence="3" type="ORF">GCM10023086_27900</name>
</gene>
<feature type="domain" description="Beta-lactamase-related" evidence="2">
    <location>
        <begin position="63"/>
        <end position="330"/>
    </location>
</feature>
<keyword evidence="4" id="KW-1185">Reference proteome</keyword>
<name>A0ABP8FQG7_9ACTN</name>
<comment type="caution">
    <text evidence="3">The sequence shown here is derived from an EMBL/GenBank/DDBJ whole genome shotgun (WGS) entry which is preliminary data.</text>
</comment>
<feature type="region of interest" description="Disordered" evidence="1">
    <location>
        <begin position="1"/>
        <end position="37"/>
    </location>
</feature>
<dbReference type="InterPro" id="IPR012338">
    <property type="entry name" value="Beta-lactam/transpept-like"/>
</dbReference>
<reference evidence="4" key="1">
    <citation type="journal article" date="2019" name="Int. J. Syst. Evol. Microbiol.">
        <title>The Global Catalogue of Microorganisms (GCM) 10K type strain sequencing project: providing services to taxonomists for standard genome sequencing and annotation.</title>
        <authorList>
            <consortium name="The Broad Institute Genomics Platform"/>
            <consortium name="The Broad Institute Genome Sequencing Center for Infectious Disease"/>
            <person name="Wu L."/>
            <person name="Ma J."/>
        </authorList>
    </citation>
    <scope>NUCLEOTIDE SEQUENCE [LARGE SCALE GENOMIC DNA]</scope>
    <source>
        <strain evidence="4">JCM 31290</strain>
    </source>
</reference>
<accession>A0ABP8FQG7</accession>
<organism evidence="3 4">
    <name type="scientific">Streptomyces venetus</name>
    <dbReference type="NCBI Taxonomy" id="1701086"/>
    <lineage>
        <taxon>Bacteria</taxon>
        <taxon>Bacillati</taxon>
        <taxon>Actinomycetota</taxon>
        <taxon>Actinomycetes</taxon>
        <taxon>Kitasatosporales</taxon>
        <taxon>Streptomycetaceae</taxon>
        <taxon>Streptomyces</taxon>
    </lineage>
</organism>
<sequence length="502" mass="54486">MAVESPDKGPENSSIKVRSEGQDAPMSASDLPTGSPAAQGVDALGVHAFLDALEAAPEIEPHSLMIMRHGHLVASGWWAPYTPDRPHLLYSLSKSFTGTAAALAEAEGLLDFDAPVISYFPEFEADITDPRSRAMLVRHVASMSSGHEKETVDEAYRTDPLEPVRGFLLQPPDRDPGTVFAYNQPATYTLAAIVQRVTGQPLTAYLRPRLLDPLGIGEVSWRRDRTGREIGFSGLHATTDAVARFGQLYLRDGVREGERLLPEGWVSRAARPHIPTSGAMGDADRQDWDRGYGFQFWMSRHGFRGDGAYGQFCLVLPEHDVVIATTAATERMQDFLNLVWEHLLPAFGPGPLPGREAADTSLRERLAGLALPPAPGRPAPPDRAEEWSAAEFASLQGDGPARAARLVPDAGGWTLRLTEGEDRLDLRIGADGWTVAEEPLPTAVSGGWTDSGTLAVEVTFLETPHRLALTCSLAERTLTARWRTQPLHPGPLTSLRAPRGSV</sequence>
<dbReference type="Pfam" id="PF00144">
    <property type="entry name" value="Beta-lactamase"/>
    <property type="match status" value="1"/>
</dbReference>
<dbReference type="InterPro" id="IPR050789">
    <property type="entry name" value="Diverse_Enzym_Activities"/>
</dbReference>
<evidence type="ECO:0000313" key="3">
    <source>
        <dbReference type="EMBL" id="GAA4308872.1"/>
    </source>
</evidence>
<protein>
    <recommendedName>
        <fullName evidence="2">Beta-lactamase-related domain-containing protein</fullName>
    </recommendedName>
</protein>
<dbReference type="InterPro" id="IPR001466">
    <property type="entry name" value="Beta-lactam-related"/>
</dbReference>
<dbReference type="PANTHER" id="PTHR43283">
    <property type="entry name" value="BETA-LACTAMASE-RELATED"/>
    <property type="match status" value="1"/>
</dbReference>
<evidence type="ECO:0000313" key="4">
    <source>
        <dbReference type="Proteomes" id="UP001501115"/>
    </source>
</evidence>
<dbReference type="Gene3D" id="3.40.710.10">
    <property type="entry name" value="DD-peptidase/beta-lactamase superfamily"/>
    <property type="match status" value="1"/>
</dbReference>
<proteinExistence type="predicted"/>
<dbReference type="SUPFAM" id="SSF56601">
    <property type="entry name" value="beta-lactamase/transpeptidase-like"/>
    <property type="match status" value="1"/>
</dbReference>
<dbReference type="EMBL" id="BAABET010000004">
    <property type="protein sequence ID" value="GAA4308872.1"/>
    <property type="molecule type" value="Genomic_DNA"/>
</dbReference>